<dbReference type="SUPFAM" id="SSF46689">
    <property type="entry name" value="Homeodomain-like"/>
    <property type="match status" value="1"/>
</dbReference>
<dbReference type="Pfam" id="PF12833">
    <property type="entry name" value="HTH_18"/>
    <property type="match status" value="1"/>
</dbReference>
<dbReference type="EC" id="2.7.13.3" evidence="2"/>
<evidence type="ECO:0000256" key="5">
    <source>
        <dbReference type="ARBA" id="ARBA00022777"/>
    </source>
</evidence>
<keyword evidence="3 9" id="KW-0597">Phosphoprotein</keyword>
<dbReference type="InterPro" id="IPR018062">
    <property type="entry name" value="HTH_AraC-typ_CS"/>
</dbReference>
<protein>
    <recommendedName>
        <fullName evidence="2">histidine kinase</fullName>
        <ecNumber evidence="2">2.7.13.3</ecNumber>
    </recommendedName>
</protein>
<dbReference type="Gene3D" id="1.10.287.130">
    <property type="match status" value="1"/>
</dbReference>
<dbReference type="Gene3D" id="2.60.40.10">
    <property type="entry name" value="Immunoglobulins"/>
    <property type="match status" value="1"/>
</dbReference>
<dbReference type="Gene3D" id="3.40.50.2300">
    <property type="match status" value="1"/>
</dbReference>
<dbReference type="PANTHER" id="PTHR43547">
    <property type="entry name" value="TWO-COMPONENT HISTIDINE KINASE"/>
    <property type="match status" value="1"/>
</dbReference>
<dbReference type="InterPro" id="IPR001789">
    <property type="entry name" value="Sig_transdc_resp-reg_receiver"/>
</dbReference>
<dbReference type="InterPro" id="IPR036890">
    <property type="entry name" value="HATPase_C_sf"/>
</dbReference>
<dbReference type="CDD" id="cd00075">
    <property type="entry name" value="HATPase"/>
    <property type="match status" value="1"/>
</dbReference>
<keyword evidence="14" id="KW-1185">Reference proteome</keyword>
<comment type="caution">
    <text evidence="13">The sequence shown here is derived from an EMBL/GenBank/DDBJ whole genome shotgun (WGS) entry which is preliminary data.</text>
</comment>
<dbReference type="GO" id="GO:0005886">
    <property type="term" value="C:plasma membrane"/>
    <property type="evidence" value="ECO:0007669"/>
    <property type="project" value="UniProtKB-ARBA"/>
</dbReference>
<evidence type="ECO:0000313" key="13">
    <source>
        <dbReference type="EMBL" id="NDY94887.1"/>
    </source>
</evidence>
<dbReference type="SMART" id="SM00342">
    <property type="entry name" value="HTH_ARAC"/>
    <property type="match status" value="1"/>
</dbReference>
<feature type="modified residue" description="4-aspartylphosphate" evidence="9">
    <location>
        <position position="1219"/>
    </location>
</feature>
<dbReference type="InterPro" id="IPR015943">
    <property type="entry name" value="WD40/YVTN_repeat-like_dom_sf"/>
</dbReference>
<evidence type="ECO:0000259" key="10">
    <source>
        <dbReference type="PROSITE" id="PS01124"/>
    </source>
</evidence>
<evidence type="ECO:0000313" key="14">
    <source>
        <dbReference type="Proteomes" id="UP000484885"/>
    </source>
</evidence>
<dbReference type="FunFam" id="3.30.565.10:FF:000006">
    <property type="entry name" value="Sensor histidine kinase WalK"/>
    <property type="match status" value="1"/>
</dbReference>
<dbReference type="GO" id="GO:0000155">
    <property type="term" value="F:phosphorelay sensor kinase activity"/>
    <property type="evidence" value="ECO:0007669"/>
    <property type="project" value="InterPro"/>
</dbReference>
<gene>
    <name evidence="13" type="ORF">G3I74_04000</name>
</gene>
<keyword evidence="5" id="KW-0418">Kinase</keyword>
<dbReference type="SUPFAM" id="SSF52172">
    <property type="entry name" value="CheY-like"/>
    <property type="match status" value="1"/>
</dbReference>
<evidence type="ECO:0000259" key="12">
    <source>
        <dbReference type="PROSITE" id="PS50110"/>
    </source>
</evidence>
<dbReference type="SUPFAM" id="SSF101898">
    <property type="entry name" value="NHL repeat"/>
    <property type="match status" value="1"/>
</dbReference>
<dbReference type="RefSeq" id="WP_164210302.1">
    <property type="nucleotide sequence ID" value="NZ_JAAGSC010000033.1"/>
</dbReference>
<dbReference type="CDD" id="cd17574">
    <property type="entry name" value="REC_OmpR"/>
    <property type="match status" value="1"/>
</dbReference>
<dbReference type="InterPro" id="IPR003661">
    <property type="entry name" value="HisK_dim/P_dom"/>
</dbReference>
<dbReference type="InterPro" id="IPR003594">
    <property type="entry name" value="HATPase_dom"/>
</dbReference>
<dbReference type="PRINTS" id="PR00344">
    <property type="entry name" value="BCTRLSENSOR"/>
</dbReference>
<evidence type="ECO:0000256" key="8">
    <source>
        <dbReference type="ARBA" id="ARBA00023163"/>
    </source>
</evidence>
<dbReference type="SMART" id="SM00388">
    <property type="entry name" value="HisKA"/>
    <property type="match status" value="1"/>
</dbReference>
<evidence type="ECO:0000256" key="3">
    <source>
        <dbReference type="ARBA" id="ARBA00022553"/>
    </source>
</evidence>
<evidence type="ECO:0000256" key="2">
    <source>
        <dbReference type="ARBA" id="ARBA00012438"/>
    </source>
</evidence>
<evidence type="ECO:0000256" key="4">
    <source>
        <dbReference type="ARBA" id="ARBA00022679"/>
    </source>
</evidence>
<dbReference type="Proteomes" id="UP000484885">
    <property type="component" value="Unassembled WGS sequence"/>
</dbReference>
<dbReference type="Pfam" id="PF00072">
    <property type="entry name" value="Response_reg"/>
    <property type="match status" value="1"/>
</dbReference>
<dbReference type="SUPFAM" id="SSF55874">
    <property type="entry name" value="ATPase domain of HSP90 chaperone/DNA topoisomerase II/histidine kinase"/>
    <property type="match status" value="1"/>
</dbReference>
<feature type="domain" description="HTH araC/xylS-type" evidence="10">
    <location>
        <begin position="1327"/>
        <end position="1426"/>
    </location>
</feature>
<keyword evidence="8" id="KW-0804">Transcription</keyword>
<evidence type="ECO:0000256" key="6">
    <source>
        <dbReference type="ARBA" id="ARBA00023015"/>
    </source>
</evidence>
<dbReference type="InterPro" id="IPR013783">
    <property type="entry name" value="Ig-like_fold"/>
</dbReference>
<feature type="domain" description="Response regulatory" evidence="12">
    <location>
        <begin position="1171"/>
        <end position="1286"/>
    </location>
</feature>
<sequence length="1434" mass="159493">MTPLTRPAIRLWGCAILLLGLVSMNHLRADGEVRFDRLTVTEGLSQSSISGIAQCNDGYLWFGTQYGLDRFDGYSVRAFRHEPEDPTTLNDSFITDVQLANDGHLWVTTERGLNRFDTRTGHAERFAMPGLTEIVAEHPDGRLFLSADGRVRVWRPDTGQIHRIPFARELARSQLAERSGGLDHQGRYWVFNAVGLWRLDEVAERMELVLPLEQSPGFRMFNPMSITADGAIAVAADHAFLLIDPNSLEILEQLTLEDVGGVDDRFNAVMSTADGLVWLPTPTRLLRYRPEDRSLEVVFDGGRLDAAENERQRLTLHQHPNGDLWFASQYGLAHMDAETGEIRLLGHDPTNPFSMPQTIPRAPISLFIDRQGLVWVGTNLGGVGWHAPENARFRHIWDRTRPSSSAMPFAGQNVVRGIVETNMAGHTDLWLALDRAGIRRLRLASDGSFDWYRSYHAADSSPSGLPENRIWSLAADAERGLVWALGDRYLVAIDARSDQVVSRLSLRDALGVAGIGRSLLLARDGRTLWIGTTEGVWQFEIGDTPADLQRLGPQRLPELLVSDLLEAKTGDLLVAGVEGLGFIVPDEAGGDVFFSTAELHPTRSNHLHTIAPHHSQGWWIGGREIGLGHLRLSDLDDGAKIPEVEWFDQSSGLIDDTIYAIVPEPGGELWMSTNNGLMRWNPATGRARHFTPLDGVQALEFNRTVAHVSPRGEFYFGGINGVNRFRPDRFDSLQPPPRVLLQEVLVNGQTVDLAGADQPRLRLRHDENDLEIKFVGLQFSDPQRLRYAFRLEGVDGDWIDGGNRRQVRYASLPPGQYRFHLRAGNSDGVWSDDEVLLAASVAAPPWATSWALAGYGLLLMLAAAGTYGAYLRRRRGLESEVAARTAALTEQQVLIRRQARDLEQALEARTVLFANVSHEFRTPLTLVKASLDRIERDGPGPDTLATGRRYLRRLLRLVDQLLDFSRLSYEQCETSRQAWPIGRMVRLTVDAFSQVAEERGIELLPDFEPGWRTRCDQEQIEKILLNLLTNALKFTPAGGQVRVELKGGEHGVDLSVADSGPGIPENEQGTIFERFYRVPASEQGAVDGAGIGLALVKEAALANGGQVYVDSEPGRGSRFTVSLPAWREAHAAGPMVLLAQGERSREIESLMPVSNASSVRPVAESGAAMPRVLVVEDNADMRNYLSELLAPGWRVHQAADGEAGLKAARSVQPDVIVSDIMMPGLDGFELLARLRQDLRTSHIPVMLLTARRDRDTRVRSFSLAADDFLAKPFDAREFLARLMAMMERRKRLREDLRIELVGGGRSDDVSGTATAHSISTRDRELLKRLQDWLEAKHDDPEIKVADMAAAALVDARTLQRKLKSLLDRTPAGYLQEYRLRKARTMLRENGRAIKDVAAHCGFSSAQAFTKVFRQVEGMPPSEWRKMQGRPVDTP</sequence>
<dbReference type="GO" id="GO:0003700">
    <property type="term" value="F:DNA-binding transcription factor activity"/>
    <property type="evidence" value="ECO:0007669"/>
    <property type="project" value="InterPro"/>
</dbReference>
<dbReference type="InterPro" id="IPR011006">
    <property type="entry name" value="CheY-like_superfamily"/>
</dbReference>
<proteinExistence type="predicted"/>
<evidence type="ECO:0000256" key="9">
    <source>
        <dbReference type="PROSITE-ProRule" id="PRU00169"/>
    </source>
</evidence>
<dbReference type="PANTHER" id="PTHR43547:SF2">
    <property type="entry name" value="HYBRID SIGNAL TRANSDUCTION HISTIDINE KINASE C"/>
    <property type="match status" value="1"/>
</dbReference>
<reference evidence="13 14" key="1">
    <citation type="submission" date="2020-02" db="EMBL/GenBank/DDBJ databases">
        <authorList>
            <person name="Zhang X.-Y."/>
        </authorList>
    </citation>
    <scope>NUCLEOTIDE SEQUENCE [LARGE SCALE GENOMIC DNA]</scope>
    <source>
        <strain evidence="13 14">C33</strain>
    </source>
</reference>
<dbReference type="InterPro" id="IPR004358">
    <property type="entry name" value="Sig_transdc_His_kin-like_C"/>
</dbReference>
<organism evidence="13 14">
    <name type="scientific">Wenzhouxiangella limi</name>
    <dbReference type="NCBI Taxonomy" id="2707351"/>
    <lineage>
        <taxon>Bacteria</taxon>
        <taxon>Pseudomonadati</taxon>
        <taxon>Pseudomonadota</taxon>
        <taxon>Gammaproteobacteria</taxon>
        <taxon>Chromatiales</taxon>
        <taxon>Wenzhouxiangellaceae</taxon>
        <taxon>Wenzhouxiangella</taxon>
    </lineage>
</organism>
<dbReference type="PROSITE" id="PS50110">
    <property type="entry name" value="RESPONSE_REGULATORY"/>
    <property type="match status" value="1"/>
</dbReference>
<dbReference type="PROSITE" id="PS50109">
    <property type="entry name" value="HIS_KIN"/>
    <property type="match status" value="1"/>
</dbReference>
<feature type="domain" description="Histidine kinase" evidence="11">
    <location>
        <begin position="915"/>
        <end position="1127"/>
    </location>
</feature>
<dbReference type="PROSITE" id="PS00041">
    <property type="entry name" value="HTH_ARAC_FAMILY_1"/>
    <property type="match status" value="1"/>
</dbReference>
<comment type="catalytic activity">
    <reaction evidence="1">
        <text>ATP + protein L-histidine = ADP + protein N-phospho-L-histidine.</text>
        <dbReference type="EC" id="2.7.13.3"/>
    </reaction>
</comment>
<name>A0A845UTN9_9GAMM</name>
<dbReference type="Gene3D" id="2.130.10.10">
    <property type="entry name" value="YVTN repeat-like/Quinoprotein amine dehydrogenase"/>
    <property type="match status" value="2"/>
</dbReference>
<dbReference type="GO" id="GO:0043565">
    <property type="term" value="F:sequence-specific DNA binding"/>
    <property type="evidence" value="ECO:0007669"/>
    <property type="project" value="InterPro"/>
</dbReference>
<keyword evidence="7" id="KW-0238">DNA-binding</keyword>
<dbReference type="InterPro" id="IPR005467">
    <property type="entry name" value="His_kinase_dom"/>
</dbReference>
<dbReference type="PROSITE" id="PS01124">
    <property type="entry name" value="HTH_ARAC_FAMILY_2"/>
    <property type="match status" value="1"/>
</dbReference>
<dbReference type="SMART" id="SM00387">
    <property type="entry name" value="HATPase_c"/>
    <property type="match status" value="1"/>
</dbReference>
<dbReference type="Gene3D" id="3.30.565.10">
    <property type="entry name" value="Histidine kinase-like ATPase, C-terminal domain"/>
    <property type="match status" value="1"/>
</dbReference>
<dbReference type="EMBL" id="JAAGSC010000033">
    <property type="protein sequence ID" value="NDY94887.1"/>
    <property type="molecule type" value="Genomic_DNA"/>
</dbReference>
<accession>A0A845UTN9</accession>
<dbReference type="InterPro" id="IPR009057">
    <property type="entry name" value="Homeodomain-like_sf"/>
</dbReference>
<dbReference type="Gene3D" id="1.10.10.60">
    <property type="entry name" value="Homeodomain-like"/>
    <property type="match status" value="1"/>
</dbReference>
<dbReference type="Pfam" id="PF00512">
    <property type="entry name" value="HisKA"/>
    <property type="match status" value="1"/>
</dbReference>
<dbReference type="InterPro" id="IPR018060">
    <property type="entry name" value="HTH_AraC"/>
</dbReference>
<dbReference type="Pfam" id="PF07495">
    <property type="entry name" value="Y_Y_Y"/>
    <property type="match status" value="1"/>
</dbReference>
<dbReference type="SUPFAM" id="SSF47384">
    <property type="entry name" value="Homodimeric domain of signal transducing histidine kinase"/>
    <property type="match status" value="1"/>
</dbReference>
<dbReference type="SUPFAM" id="SSF63829">
    <property type="entry name" value="Calcium-dependent phosphotriesterase"/>
    <property type="match status" value="2"/>
</dbReference>
<evidence type="ECO:0000259" key="11">
    <source>
        <dbReference type="PROSITE" id="PS50109"/>
    </source>
</evidence>
<dbReference type="InterPro" id="IPR036097">
    <property type="entry name" value="HisK_dim/P_sf"/>
</dbReference>
<keyword evidence="4" id="KW-0808">Transferase</keyword>
<dbReference type="InterPro" id="IPR011123">
    <property type="entry name" value="Y_Y_Y"/>
</dbReference>
<evidence type="ECO:0000256" key="1">
    <source>
        <dbReference type="ARBA" id="ARBA00000085"/>
    </source>
</evidence>
<dbReference type="SMART" id="SM00448">
    <property type="entry name" value="REC"/>
    <property type="match status" value="1"/>
</dbReference>
<dbReference type="CDD" id="cd00082">
    <property type="entry name" value="HisKA"/>
    <property type="match status" value="1"/>
</dbReference>
<keyword evidence="6" id="KW-0805">Transcription regulation</keyword>
<dbReference type="Pfam" id="PF02518">
    <property type="entry name" value="HATPase_c"/>
    <property type="match status" value="1"/>
</dbReference>
<evidence type="ECO:0000256" key="7">
    <source>
        <dbReference type="ARBA" id="ARBA00023125"/>
    </source>
</evidence>